<dbReference type="PROSITE" id="PS51375">
    <property type="entry name" value="PPR"/>
    <property type="match status" value="5"/>
</dbReference>
<dbReference type="HOGENOM" id="CLU_002706_0_2_1"/>
<dbReference type="AlphaFoldDB" id="D8SB73"/>
<dbReference type="InterPro" id="IPR046960">
    <property type="entry name" value="PPR_At4g14850-like_plant"/>
</dbReference>
<feature type="non-terminal residue" evidence="3">
    <location>
        <position position="408"/>
    </location>
</feature>
<dbReference type="eggNOG" id="KOG4197">
    <property type="taxonomic scope" value="Eukaryota"/>
</dbReference>
<proteinExistence type="predicted"/>
<dbReference type="FunFam" id="1.25.40.10:FF:000158">
    <property type="entry name" value="pentatricopeptide repeat-containing protein At2g33680"/>
    <property type="match status" value="1"/>
</dbReference>
<feature type="repeat" description="PPR" evidence="2">
    <location>
        <begin position="170"/>
        <end position="204"/>
    </location>
</feature>
<protein>
    <recommendedName>
        <fullName evidence="5">Pentacotripeptide-repeat region of PRORP domain-containing protein</fullName>
    </recommendedName>
</protein>
<dbReference type="OMA" id="FRIMGKL"/>
<dbReference type="InParanoid" id="D8SB73"/>
<dbReference type="Pfam" id="PF01535">
    <property type="entry name" value="PPR"/>
    <property type="match status" value="3"/>
</dbReference>
<dbReference type="Pfam" id="PF13041">
    <property type="entry name" value="PPR_2"/>
    <property type="match status" value="2"/>
</dbReference>
<evidence type="ECO:0000313" key="4">
    <source>
        <dbReference type="Proteomes" id="UP000001514"/>
    </source>
</evidence>
<organism evidence="4">
    <name type="scientific">Selaginella moellendorffii</name>
    <name type="common">Spikemoss</name>
    <dbReference type="NCBI Taxonomy" id="88036"/>
    <lineage>
        <taxon>Eukaryota</taxon>
        <taxon>Viridiplantae</taxon>
        <taxon>Streptophyta</taxon>
        <taxon>Embryophyta</taxon>
        <taxon>Tracheophyta</taxon>
        <taxon>Lycopodiopsida</taxon>
        <taxon>Selaginellales</taxon>
        <taxon>Selaginellaceae</taxon>
        <taxon>Selaginella</taxon>
    </lineage>
</organism>
<feature type="repeat" description="PPR" evidence="2">
    <location>
        <begin position="271"/>
        <end position="305"/>
    </location>
</feature>
<dbReference type="Gene3D" id="1.25.40.10">
    <property type="entry name" value="Tetratricopeptide repeat domain"/>
    <property type="match status" value="4"/>
</dbReference>
<feature type="repeat" description="PPR" evidence="2">
    <location>
        <begin position="27"/>
        <end position="61"/>
    </location>
</feature>
<gene>
    <name evidence="3" type="ORF">SELMODRAFT_32021</name>
</gene>
<feature type="non-terminal residue" evidence="3">
    <location>
        <position position="1"/>
    </location>
</feature>
<dbReference type="GO" id="GO:0009451">
    <property type="term" value="P:RNA modification"/>
    <property type="evidence" value="ECO:0007669"/>
    <property type="project" value="InterPro"/>
</dbReference>
<dbReference type="GO" id="GO:0003723">
    <property type="term" value="F:RNA binding"/>
    <property type="evidence" value="ECO:0007669"/>
    <property type="project" value="InterPro"/>
</dbReference>
<evidence type="ECO:0000256" key="2">
    <source>
        <dbReference type="PROSITE-ProRule" id="PRU00708"/>
    </source>
</evidence>
<evidence type="ECO:0008006" key="5">
    <source>
        <dbReference type="Google" id="ProtNLM"/>
    </source>
</evidence>
<dbReference type="KEGG" id="smo:SELMODRAFT_32021"/>
<dbReference type="PANTHER" id="PTHR47926">
    <property type="entry name" value="PENTATRICOPEPTIDE REPEAT-CONTAINING PROTEIN"/>
    <property type="match status" value="1"/>
</dbReference>
<feature type="repeat" description="PPR" evidence="2">
    <location>
        <begin position="240"/>
        <end position="270"/>
    </location>
</feature>
<keyword evidence="4" id="KW-1185">Reference proteome</keyword>
<reference evidence="3 4" key="1">
    <citation type="journal article" date="2011" name="Science">
        <title>The Selaginella genome identifies genetic changes associated with the evolution of vascular plants.</title>
        <authorList>
            <person name="Banks J.A."/>
            <person name="Nishiyama T."/>
            <person name="Hasebe M."/>
            <person name="Bowman J.L."/>
            <person name="Gribskov M."/>
            <person name="dePamphilis C."/>
            <person name="Albert V.A."/>
            <person name="Aono N."/>
            <person name="Aoyama T."/>
            <person name="Ambrose B.A."/>
            <person name="Ashton N.W."/>
            <person name="Axtell M.J."/>
            <person name="Barker E."/>
            <person name="Barker M.S."/>
            <person name="Bennetzen J.L."/>
            <person name="Bonawitz N.D."/>
            <person name="Chapple C."/>
            <person name="Cheng C."/>
            <person name="Correa L.G."/>
            <person name="Dacre M."/>
            <person name="DeBarry J."/>
            <person name="Dreyer I."/>
            <person name="Elias M."/>
            <person name="Engstrom E.M."/>
            <person name="Estelle M."/>
            <person name="Feng L."/>
            <person name="Finet C."/>
            <person name="Floyd S.K."/>
            <person name="Frommer W.B."/>
            <person name="Fujita T."/>
            <person name="Gramzow L."/>
            <person name="Gutensohn M."/>
            <person name="Harholt J."/>
            <person name="Hattori M."/>
            <person name="Heyl A."/>
            <person name="Hirai T."/>
            <person name="Hiwatashi Y."/>
            <person name="Ishikawa M."/>
            <person name="Iwata M."/>
            <person name="Karol K.G."/>
            <person name="Koehler B."/>
            <person name="Kolukisaoglu U."/>
            <person name="Kubo M."/>
            <person name="Kurata T."/>
            <person name="Lalonde S."/>
            <person name="Li K."/>
            <person name="Li Y."/>
            <person name="Litt A."/>
            <person name="Lyons E."/>
            <person name="Manning G."/>
            <person name="Maruyama T."/>
            <person name="Michael T.P."/>
            <person name="Mikami K."/>
            <person name="Miyazaki S."/>
            <person name="Morinaga S."/>
            <person name="Murata T."/>
            <person name="Mueller-Roeber B."/>
            <person name="Nelson D.R."/>
            <person name="Obara M."/>
            <person name="Oguri Y."/>
            <person name="Olmstead R.G."/>
            <person name="Onodera N."/>
            <person name="Petersen B.L."/>
            <person name="Pils B."/>
            <person name="Prigge M."/>
            <person name="Rensing S.A."/>
            <person name="Riano-Pachon D.M."/>
            <person name="Roberts A.W."/>
            <person name="Sato Y."/>
            <person name="Scheller H.V."/>
            <person name="Schulz B."/>
            <person name="Schulz C."/>
            <person name="Shakirov E.V."/>
            <person name="Shibagaki N."/>
            <person name="Shinohara N."/>
            <person name="Shippen D.E."/>
            <person name="Soerensen I."/>
            <person name="Sotooka R."/>
            <person name="Sugimoto N."/>
            <person name="Sugita M."/>
            <person name="Sumikawa N."/>
            <person name="Tanurdzic M."/>
            <person name="Theissen G."/>
            <person name="Ulvskov P."/>
            <person name="Wakazuki S."/>
            <person name="Weng J.K."/>
            <person name="Willats W.W."/>
            <person name="Wipf D."/>
            <person name="Wolf P.G."/>
            <person name="Yang L."/>
            <person name="Zimmer A.D."/>
            <person name="Zhu Q."/>
            <person name="Mitros T."/>
            <person name="Hellsten U."/>
            <person name="Loque D."/>
            <person name="Otillar R."/>
            <person name="Salamov A."/>
            <person name="Schmutz J."/>
            <person name="Shapiro H."/>
            <person name="Lindquist E."/>
            <person name="Lucas S."/>
            <person name="Rokhsar D."/>
            <person name="Grigoriev I.V."/>
        </authorList>
    </citation>
    <scope>NUCLEOTIDE SEQUENCE [LARGE SCALE GENOMIC DNA]</scope>
</reference>
<dbReference type="InterPro" id="IPR011990">
    <property type="entry name" value="TPR-like_helical_dom_sf"/>
</dbReference>
<sequence>NVMINAYGQNGFVQQAKRMFDDTLERDVVSWNSLMAAYAQNGHCKDAVHLFTIMDLEGVDIDEISFLTVIDACTNLGEFFLAKGIHSSIEDSALSSRLDSMAFTSIVNMYGKCGRVEDARRVFEGIPLLEHDVVSWTAIITVYSQNGEAKRAIELFRIMGKLSREDEKGDVILWNAMISAYALNGFNTEALELFWKLSHSGMKPDKASFVAALDACSNSLALKQGKLLHSGILEHGYESDLVVGTALVNMYGKCGSLDSALEFFQGMKKRNFITWNAMMGSFAENGHGMRACGVYREMEQEGVLSDQVTFLSVLFASSHAGLVTDALEFYHSLQDDYGLRPGLEHYRCIVDLLGRLGQLEDSEEVLSYMPFEPDAAAWMALLGSCKIHGDVGRGGRVARLILRLDPHN</sequence>
<dbReference type="NCBIfam" id="TIGR00756">
    <property type="entry name" value="PPR"/>
    <property type="match status" value="5"/>
</dbReference>
<dbReference type="InterPro" id="IPR002885">
    <property type="entry name" value="PPR_rpt"/>
</dbReference>
<evidence type="ECO:0000256" key="1">
    <source>
        <dbReference type="ARBA" id="ARBA00022737"/>
    </source>
</evidence>
<dbReference type="EMBL" id="GL377610">
    <property type="protein sequence ID" value="EFJ18340.1"/>
    <property type="molecule type" value="Genomic_DNA"/>
</dbReference>
<dbReference type="PANTHER" id="PTHR47926:SF533">
    <property type="entry name" value="DYW DOMAIN-CONTAINING PROTEIN"/>
    <property type="match status" value="1"/>
</dbReference>
<name>D8SB73_SELML</name>
<keyword evidence="1" id="KW-0677">Repeat</keyword>
<feature type="repeat" description="PPR" evidence="2">
    <location>
        <begin position="132"/>
        <end position="166"/>
    </location>
</feature>
<dbReference type="Gramene" id="EFJ18340">
    <property type="protein sequence ID" value="EFJ18340"/>
    <property type="gene ID" value="SELMODRAFT_32021"/>
</dbReference>
<accession>D8SB73</accession>
<evidence type="ECO:0000313" key="3">
    <source>
        <dbReference type="EMBL" id="EFJ18340.1"/>
    </source>
</evidence>
<dbReference type="GO" id="GO:0048731">
    <property type="term" value="P:system development"/>
    <property type="evidence" value="ECO:0007669"/>
    <property type="project" value="UniProtKB-ARBA"/>
</dbReference>
<dbReference type="Proteomes" id="UP000001514">
    <property type="component" value="Unassembled WGS sequence"/>
</dbReference>